<keyword evidence="1" id="KW-0812">Transmembrane</keyword>
<sequence>MNLFKMYGISHVASTPRASSTAFDGEHRRSLSEHILRSYACAFLDDNTAYGCCSTDPLRGSLFTCRRSPRLLSNGYYVLTEDSFLSDGEGNITLTPSQTSVTYKENLVRIFRRRKKIRRSLASLFGLSASSSWLSSAVLTNRESSHGDDPWPDGCSKLEASQADIGDSDFSSEYDSHVPQRQTPASIGASVSKDEEFIQPGKPFCASPSCAQFMINANEETLSKAESSTVRNVLAQMAALILCLIISICTRYFLGGLSATLLLIILVFLLSQDAALSSFFSLVTSFKTAKFCQVLFSVSSFCLSSISKSLKTRALTSFYCKLAIPVLVPSFLSSL</sequence>
<dbReference type="AlphaFoldDB" id="A0A8B9DK02"/>
<evidence type="ECO:0000313" key="3">
    <source>
        <dbReference type="Proteomes" id="UP000694521"/>
    </source>
</evidence>
<dbReference type="Ensembl" id="ENSACDT00005009541.1">
    <property type="protein sequence ID" value="ENSACDP00005007916.1"/>
    <property type="gene ID" value="ENSACDG00005005812.1"/>
</dbReference>
<keyword evidence="1" id="KW-0472">Membrane</keyword>
<organism evidence="2 3">
    <name type="scientific">Anser cygnoides</name>
    <name type="common">Swan goose</name>
    <dbReference type="NCBI Taxonomy" id="8845"/>
    <lineage>
        <taxon>Eukaryota</taxon>
        <taxon>Metazoa</taxon>
        <taxon>Chordata</taxon>
        <taxon>Craniata</taxon>
        <taxon>Vertebrata</taxon>
        <taxon>Euteleostomi</taxon>
        <taxon>Archelosauria</taxon>
        <taxon>Archosauria</taxon>
        <taxon>Dinosauria</taxon>
        <taxon>Saurischia</taxon>
        <taxon>Theropoda</taxon>
        <taxon>Coelurosauria</taxon>
        <taxon>Aves</taxon>
        <taxon>Neognathae</taxon>
        <taxon>Galloanserae</taxon>
        <taxon>Anseriformes</taxon>
        <taxon>Anatidae</taxon>
        <taxon>Anserinae</taxon>
        <taxon>Anser</taxon>
    </lineage>
</organism>
<dbReference type="Proteomes" id="UP000694521">
    <property type="component" value="Unplaced"/>
</dbReference>
<dbReference type="InterPro" id="IPR027975">
    <property type="entry name" value="TMEM71"/>
</dbReference>
<name>A0A8B9DK02_ANSCY</name>
<proteinExistence type="predicted"/>
<protein>
    <submittedName>
        <fullName evidence="2">Transmembrane protein 71</fullName>
    </submittedName>
</protein>
<dbReference type="Pfam" id="PF15121">
    <property type="entry name" value="TMEM71"/>
    <property type="match status" value="1"/>
</dbReference>
<reference evidence="2" key="2">
    <citation type="submission" date="2025-09" db="UniProtKB">
        <authorList>
            <consortium name="Ensembl"/>
        </authorList>
    </citation>
    <scope>IDENTIFICATION</scope>
</reference>
<feature type="transmembrane region" description="Helical" evidence="1">
    <location>
        <begin position="261"/>
        <end position="282"/>
    </location>
</feature>
<dbReference type="PANTHER" id="PTHR35255:SF1">
    <property type="entry name" value="TRANSMEMBRANE PROTEIN 71"/>
    <property type="match status" value="1"/>
</dbReference>
<reference evidence="2" key="1">
    <citation type="submission" date="2025-08" db="UniProtKB">
        <authorList>
            <consortium name="Ensembl"/>
        </authorList>
    </citation>
    <scope>IDENTIFICATION</scope>
</reference>
<feature type="transmembrane region" description="Helical" evidence="1">
    <location>
        <begin position="233"/>
        <end position="254"/>
    </location>
</feature>
<dbReference type="PANTHER" id="PTHR35255">
    <property type="entry name" value="TRANSMEMBRANE PROTEIN 71"/>
    <property type="match status" value="1"/>
</dbReference>
<evidence type="ECO:0000256" key="1">
    <source>
        <dbReference type="SAM" id="Phobius"/>
    </source>
</evidence>
<keyword evidence="1" id="KW-1133">Transmembrane helix</keyword>
<keyword evidence="3" id="KW-1185">Reference proteome</keyword>
<accession>A0A8B9DK02</accession>
<evidence type="ECO:0000313" key="2">
    <source>
        <dbReference type="Ensembl" id="ENSACDP00005007916.1"/>
    </source>
</evidence>